<feature type="region of interest" description="Disordered" evidence="4">
    <location>
        <begin position="141"/>
        <end position="162"/>
    </location>
</feature>
<dbReference type="GO" id="GO:0006360">
    <property type="term" value="P:transcription by RNA polymerase I"/>
    <property type="evidence" value="ECO:0007669"/>
    <property type="project" value="TreeGrafter"/>
</dbReference>
<feature type="compositionally biased region" description="Basic and acidic residues" evidence="4">
    <location>
        <begin position="188"/>
        <end position="215"/>
    </location>
</feature>
<dbReference type="OrthoDB" id="6259853at2759"/>
<dbReference type="GO" id="GO:0042393">
    <property type="term" value="F:histone binding"/>
    <property type="evidence" value="ECO:0007669"/>
    <property type="project" value="TreeGrafter"/>
</dbReference>
<evidence type="ECO:0000313" key="7">
    <source>
        <dbReference type="Proteomes" id="UP000051574"/>
    </source>
</evidence>
<feature type="region of interest" description="Disordered" evidence="4">
    <location>
        <begin position="176"/>
        <end position="224"/>
    </location>
</feature>
<protein>
    <recommendedName>
        <fullName evidence="2">Protein SPT2 homolog</fullName>
    </recommendedName>
</protein>
<keyword evidence="7" id="KW-1185">Reference proteome</keyword>
<feature type="compositionally biased region" description="Polar residues" evidence="4">
    <location>
        <begin position="320"/>
        <end position="351"/>
    </location>
</feature>
<feature type="compositionally biased region" description="Basic and acidic residues" evidence="4">
    <location>
        <begin position="237"/>
        <end position="280"/>
    </location>
</feature>
<keyword evidence="3" id="KW-0175">Coiled coil</keyword>
<feature type="region of interest" description="Disordered" evidence="4">
    <location>
        <begin position="237"/>
        <end position="544"/>
    </location>
</feature>
<feature type="compositionally biased region" description="Basic and acidic residues" evidence="4">
    <location>
        <begin position="475"/>
        <end position="484"/>
    </location>
</feature>
<feature type="compositionally biased region" description="Basic and acidic residues" evidence="4">
    <location>
        <begin position="504"/>
        <end position="514"/>
    </location>
</feature>
<evidence type="ECO:0000259" key="5">
    <source>
        <dbReference type="Pfam" id="PF22878"/>
    </source>
</evidence>
<dbReference type="GO" id="GO:0003677">
    <property type="term" value="F:DNA binding"/>
    <property type="evidence" value="ECO:0007669"/>
    <property type="project" value="TreeGrafter"/>
</dbReference>
<comment type="similarity">
    <text evidence="1">Belongs to the SPT2 family.</text>
</comment>
<feature type="compositionally biased region" description="Acidic residues" evidence="4">
    <location>
        <begin position="525"/>
        <end position="544"/>
    </location>
</feature>
<proteinExistence type="inferred from homology"/>
<evidence type="ECO:0000256" key="1">
    <source>
        <dbReference type="ARBA" id="ARBA00006461"/>
    </source>
</evidence>
<feature type="compositionally biased region" description="Polar residues" evidence="4">
    <location>
        <begin position="432"/>
        <end position="456"/>
    </location>
</feature>
<dbReference type="InterPro" id="IPR013256">
    <property type="entry name" value="Chromatin_SPT2"/>
</dbReference>
<comment type="caution">
    <text evidence="6">The sequence shown here is derived from an EMBL/GenBank/DDBJ whole genome shotgun (WGS) entry which is preliminary data.</text>
</comment>
<dbReference type="Pfam" id="PF22878">
    <property type="entry name" value="SPT2_N"/>
    <property type="match status" value="1"/>
</dbReference>
<dbReference type="GO" id="GO:0005730">
    <property type="term" value="C:nucleolus"/>
    <property type="evidence" value="ECO:0007669"/>
    <property type="project" value="TreeGrafter"/>
</dbReference>
<dbReference type="PANTHER" id="PTHR22691">
    <property type="entry name" value="YEAST SPT2-RELATED"/>
    <property type="match status" value="1"/>
</dbReference>
<evidence type="ECO:0000256" key="2">
    <source>
        <dbReference type="ARBA" id="ARBA00013786"/>
    </source>
</evidence>
<feature type="compositionally biased region" description="Low complexity" evidence="4">
    <location>
        <begin position="293"/>
        <end position="302"/>
    </location>
</feature>
<dbReference type="SMART" id="SM00784">
    <property type="entry name" value="SPT2"/>
    <property type="match status" value="1"/>
</dbReference>
<evidence type="ECO:0000313" key="6">
    <source>
        <dbReference type="EMBL" id="KRT82389.1"/>
    </source>
</evidence>
<dbReference type="Pfam" id="PF08243">
    <property type="entry name" value="SPT2"/>
    <property type="match status" value="1"/>
</dbReference>
<dbReference type="PANTHER" id="PTHR22691:SF8">
    <property type="entry name" value="PROTEIN SPT2 HOMOLOG"/>
    <property type="match status" value="1"/>
</dbReference>
<sequence>MDFGELLHTAKKNEQTKRQIQYYSTKFSAPKKEQRAKTVSVNVQKFLARKEAEEKHKAQEEMEKRNNLLALRSQDKKATRRVNVMLKRTKSANQAVIEDALDSDNTAVTLAGPSQPDEDDYGYVSQESSALYNKMMEKYSKMPDEPKFPQPRKKISTNLNSTKDRVRAALEKEKEEALLPHRRKRKHIDTDGETEKIGDRNIEYDPEPEKKELSKAKFKPAPRVNFSDLLKLAEKKQFEPVVIEQKKDEEERPLTKRQKKEMEREKEWRERKESRNKTPQEKPQAMSRIPKINESSSPNANKSSKKVSLDVPDSKKLQKMQETLNYQNNKALDKNSNFAKINKIPSKTSTSNDRKYSPHAPEMNKKCDIQQRPLNGVKSSTSKPIEKTRVESRGSNQTPPSSFQKHRAPAPSDKPRSISSQDSQKKVPIPNNKINQKQSTQQNGLRTKEFPQNSLKSKPLPSHEHKPKQLPSNDLKPKQFPPKDHKPKQFPPSDLRPKQFPPPDVRRNPKDVNRKPMANKRRIIDDEEYDSEMDDFIDDGPEADQDYSKYISEIFGYDKRKYQYDDDDDDNMESTFAQQMKEEILSTKIGIMEDLEDIRQEEEAKKRKLLMQKKCKKL</sequence>
<reference evidence="6 7" key="1">
    <citation type="submission" date="2015-09" db="EMBL/GenBank/DDBJ databases">
        <title>Draft genome of the scarab beetle Oryctes borbonicus.</title>
        <authorList>
            <person name="Meyer J.M."/>
            <person name="Markov G.V."/>
            <person name="Baskaran P."/>
            <person name="Herrmann M."/>
            <person name="Sommer R.J."/>
            <person name="Roedelsperger C."/>
        </authorList>
    </citation>
    <scope>NUCLEOTIDE SEQUENCE [LARGE SCALE GENOMIC DNA]</scope>
    <source>
        <strain evidence="6">OB123</strain>
        <tissue evidence="6">Whole animal</tissue>
    </source>
</reference>
<organism evidence="6 7">
    <name type="scientific">Oryctes borbonicus</name>
    <dbReference type="NCBI Taxonomy" id="1629725"/>
    <lineage>
        <taxon>Eukaryota</taxon>
        <taxon>Metazoa</taxon>
        <taxon>Ecdysozoa</taxon>
        <taxon>Arthropoda</taxon>
        <taxon>Hexapoda</taxon>
        <taxon>Insecta</taxon>
        <taxon>Pterygota</taxon>
        <taxon>Neoptera</taxon>
        <taxon>Endopterygota</taxon>
        <taxon>Coleoptera</taxon>
        <taxon>Polyphaga</taxon>
        <taxon>Scarabaeiformia</taxon>
        <taxon>Scarabaeidae</taxon>
        <taxon>Dynastinae</taxon>
        <taxon>Oryctes</taxon>
    </lineage>
</organism>
<feature type="compositionally biased region" description="Basic and acidic residues" evidence="4">
    <location>
        <begin position="352"/>
        <end position="369"/>
    </location>
</feature>
<evidence type="ECO:0000256" key="4">
    <source>
        <dbReference type="SAM" id="MobiDB-lite"/>
    </source>
</evidence>
<dbReference type="GO" id="GO:0006334">
    <property type="term" value="P:nucleosome assembly"/>
    <property type="evidence" value="ECO:0007669"/>
    <property type="project" value="TreeGrafter"/>
</dbReference>
<dbReference type="Proteomes" id="UP000051574">
    <property type="component" value="Unassembled WGS sequence"/>
</dbReference>
<evidence type="ECO:0000256" key="3">
    <source>
        <dbReference type="ARBA" id="ARBA00023054"/>
    </source>
</evidence>
<gene>
    <name evidence="6" type="ORF">AMK59_3210</name>
</gene>
<dbReference type="AlphaFoldDB" id="A0A0T6B5B2"/>
<dbReference type="EMBL" id="LJIG01009783">
    <property type="protein sequence ID" value="KRT82389.1"/>
    <property type="molecule type" value="Genomic_DNA"/>
</dbReference>
<name>A0A0T6B5B2_9SCAR</name>
<dbReference type="InterPro" id="IPR054552">
    <property type="entry name" value="SPT2_N"/>
</dbReference>
<feature type="domain" description="SPT2 homolog N-terminal" evidence="5">
    <location>
        <begin position="1"/>
        <end position="90"/>
    </location>
</feature>
<accession>A0A0T6B5B2</accession>
<feature type="compositionally biased region" description="Polar residues" evidence="4">
    <location>
        <begin position="393"/>
        <end position="403"/>
    </location>
</feature>